<feature type="region of interest" description="Disordered" evidence="1">
    <location>
        <begin position="1"/>
        <end position="62"/>
    </location>
</feature>
<dbReference type="EMBL" id="JACYXC010000001">
    <property type="protein sequence ID" value="MBH5333387.1"/>
    <property type="molecule type" value="Genomic_DNA"/>
</dbReference>
<dbReference type="RefSeq" id="WP_197987214.1">
    <property type="nucleotide sequence ID" value="NZ_JACYXC010000001.1"/>
</dbReference>
<gene>
    <name evidence="2" type="ORF">IHE55_00635</name>
</gene>
<organism evidence="2 3">
    <name type="scientific">Streptomyces pactum</name>
    <dbReference type="NCBI Taxonomy" id="68249"/>
    <lineage>
        <taxon>Bacteria</taxon>
        <taxon>Bacillati</taxon>
        <taxon>Actinomycetota</taxon>
        <taxon>Actinomycetes</taxon>
        <taxon>Kitasatosporales</taxon>
        <taxon>Streptomycetaceae</taxon>
        <taxon>Streptomyces</taxon>
    </lineage>
</organism>
<evidence type="ECO:0000313" key="3">
    <source>
        <dbReference type="Proteomes" id="UP000807371"/>
    </source>
</evidence>
<protein>
    <recommendedName>
        <fullName evidence="4">Cupin</fullName>
    </recommendedName>
</protein>
<evidence type="ECO:0000313" key="2">
    <source>
        <dbReference type="EMBL" id="MBH5333387.1"/>
    </source>
</evidence>
<evidence type="ECO:0008006" key="4">
    <source>
        <dbReference type="Google" id="ProtNLM"/>
    </source>
</evidence>
<feature type="compositionally biased region" description="Basic and acidic residues" evidence="1">
    <location>
        <begin position="25"/>
        <end position="37"/>
    </location>
</feature>
<evidence type="ECO:0000256" key="1">
    <source>
        <dbReference type="SAM" id="MobiDB-lite"/>
    </source>
</evidence>
<dbReference type="Proteomes" id="UP000807371">
    <property type="component" value="Unassembled WGS sequence"/>
</dbReference>
<keyword evidence="3" id="KW-1185">Reference proteome</keyword>
<proteinExistence type="predicted"/>
<reference evidence="2 3" key="1">
    <citation type="submission" date="2020-09" db="EMBL/GenBank/DDBJ databases">
        <title>Biosynthesis of the nuclear factor of activated T cells inhibitor NFAT-133 and its congeners in Streptomyces pactum.</title>
        <authorList>
            <person name="Zhou W."/>
            <person name="Posri P."/>
            <person name="Abugrain M.E."/>
            <person name="Weisberg A.J."/>
            <person name="Chang J.H."/>
            <person name="Mahmud T."/>
        </authorList>
    </citation>
    <scope>NUCLEOTIDE SEQUENCE [LARGE SCALE GENOMIC DNA]</scope>
    <source>
        <strain evidence="2 3">ATCC 27456</strain>
    </source>
</reference>
<comment type="caution">
    <text evidence="2">The sequence shown here is derived from an EMBL/GenBank/DDBJ whole genome shotgun (WGS) entry which is preliminary data.</text>
</comment>
<accession>A0ABS0NDZ1</accession>
<name>A0ABS0NDZ1_9ACTN</name>
<sequence length="89" mass="9058">MTSPTGDQYTVKIGGDASGPVVVGRDNHVEVHQDRPEAGSGGTPSEAQPPPGPTTQTNTAKDHASLFTVMNGELHVHHGDGSTPPAPPA</sequence>